<sequence length="312" mass="34754">MSTYHVVLKATVPDRILDSTKAESELRARSWLLSQSWYERRQIAWQPTITPISGRSQSPIRHDAQLDLDCPRTAQPRTGSLTLSIKVAVINGEDPLAKAQRVLDLPGCGPALTRAVKPDDPLERGSFSSLRSNSVIGPVPPEWPIDRMLTAYSSHLGSYGQGGVGLSGWQCNGGSWIVLPLKYSDGWIWLTREQITPASDYWTLGIDLDQRILGVHPKDLADFPPWEHCYAGHGQILDLPDFAREKATISRFEADNGGFVLEAVNGLTRWRFAMGDDLPRPVWAGSREPRHLYEGESVARAFVLTHDCYLDV</sequence>
<dbReference type="RefSeq" id="WP_046765395.1">
    <property type="nucleotide sequence ID" value="NZ_LBIC01000010.1"/>
</dbReference>
<accession>A0A0M3AP51</accession>
<evidence type="ECO:0000313" key="1">
    <source>
        <dbReference type="EMBL" id="KKW90309.1"/>
    </source>
</evidence>
<keyword evidence="2" id="KW-1185">Reference proteome</keyword>
<evidence type="ECO:0000313" key="2">
    <source>
        <dbReference type="Proteomes" id="UP000033874"/>
    </source>
</evidence>
<comment type="caution">
    <text evidence="1">The sequence shown here is derived from an EMBL/GenBank/DDBJ whole genome shotgun (WGS) entry which is preliminary data.</text>
</comment>
<organism evidence="1 2">
    <name type="scientific">Sphingobium chungbukense</name>
    <dbReference type="NCBI Taxonomy" id="56193"/>
    <lineage>
        <taxon>Bacteria</taxon>
        <taxon>Pseudomonadati</taxon>
        <taxon>Pseudomonadota</taxon>
        <taxon>Alphaproteobacteria</taxon>
        <taxon>Sphingomonadales</taxon>
        <taxon>Sphingomonadaceae</taxon>
        <taxon>Sphingobium</taxon>
    </lineage>
</organism>
<protein>
    <submittedName>
        <fullName evidence="1">Uncharacterized protein</fullName>
    </submittedName>
</protein>
<name>A0A0M3AP51_9SPHN</name>
<dbReference type="EMBL" id="LBIC01000010">
    <property type="protein sequence ID" value="KKW90309.1"/>
    <property type="molecule type" value="Genomic_DNA"/>
</dbReference>
<dbReference type="Proteomes" id="UP000033874">
    <property type="component" value="Unassembled WGS sequence"/>
</dbReference>
<proteinExistence type="predicted"/>
<dbReference type="STRING" id="56193.YP76_20090"/>
<dbReference type="PATRIC" id="fig|56193.3.peg.4222"/>
<reference evidence="1 2" key="1">
    <citation type="submission" date="2015-04" db="EMBL/GenBank/DDBJ databases">
        <title>Genome sequence of aromatic hydrocarbons-degrading Sphingobium chungbukense DJ77.</title>
        <authorList>
            <person name="Kim Y.-C."/>
            <person name="Chae J.-C."/>
        </authorList>
    </citation>
    <scope>NUCLEOTIDE SEQUENCE [LARGE SCALE GENOMIC DNA]</scope>
    <source>
        <strain evidence="1 2">DJ77</strain>
    </source>
</reference>
<gene>
    <name evidence="1" type="ORF">YP76_20090</name>
</gene>
<dbReference type="AlphaFoldDB" id="A0A0M3AP51"/>